<proteinExistence type="predicted"/>
<sequence length="340" mass="36868">MDENIRLTDFEGHMRAEIERTLQAFNKVRTDARFTDEAMVHIANHVGRVAESACQLWREEGDESYIGVGHVKSALRRDQSTTGKFLGHETGRAQGSKLKPVQVADSLALREQILGNAAVLFSQHSKLDLLVKSSADKIIAFIVYRSQEEFGHTTKHLVDKALQAAVDTLDRDEWDPCSDGATRLLGAHAALVMEKAMITSRDSHVQDIVCDFDTQEAIDAVENGPREEQVPGKEAARAASVAKAKNGGKVGGDAAVLRKQILANARALVEVQDSGYGRKVAFTELVLKSIGTSTTAMDVGKTSQGASVECLAQGDACESDLAALQSLDRKLKGDVAKQWK</sequence>
<dbReference type="EMBL" id="NAJO01000044">
    <property type="protein sequence ID" value="OQN98727.1"/>
    <property type="molecule type" value="Genomic_DNA"/>
</dbReference>
<keyword evidence="2" id="KW-1185">Reference proteome</keyword>
<accession>A0A1V8SI60</accession>
<reference evidence="2" key="1">
    <citation type="submission" date="2017-03" db="EMBL/GenBank/DDBJ databases">
        <title>Genomes of endolithic fungi from Antarctica.</title>
        <authorList>
            <person name="Coleine C."/>
            <person name="Masonjones S."/>
            <person name="Stajich J.E."/>
        </authorList>
    </citation>
    <scope>NUCLEOTIDE SEQUENCE [LARGE SCALE GENOMIC DNA]</scope>
    <source>
        <strain evidence="2">CCFEE 5527</strain>
    </source>
</reference>
<gene>
    <name evidence="1" type="ORF">B0A48_15393</name>
</gene>
<organism evidence="1 2">
    <name type="scientific">Cryoendolithus antarcticus</name>
    <dbReference type="NCBI Taxonomy" id="1507870"/>
    <lineage>
        <taxon>Eukaryota</taxon>
        <taxon>Fungi</taxon>
        <taxon>Dikarya</taxon>
        <taxon>Ascomycota</taxon>
        <taxon>Pezizomycotina</taxon>
        <taxon>Dothideomycetes</taxon>
        <taxon>Dothideomycetidae</taxon>
        <taxon>Cladosporiales</taxon>
        <taxon>Cladosporiaceae</taxon>
        <taxon>Cryoendolithus</taxon>
    </lineage>
</organism>
<protein>
    <submittedName>
        <fullName evidence="1">Uncharacterized protein</fullName>
    </submittedName>
</protein>
<dbReference type="AlphaFoldDB" id="A0A1V8SI60"/>
<name>A0A1V8SI60_9PEZI</name>
<dbReference type="Proteomes" id="UP000192596">
    <property type="component" value="Unassembled WGS sequence"/>
</dbReference>
<dbReference type="InParanoid" id="A0A1V8SI60"/>
<evidence type="ECO:0000313" key="1">
    <source>
        <dbReference type="EMBL" id="OQN98727.1"/>
    </source>
</evidence>
<comment type="caution">
    <text evidence="1">The sequence shown here is derived from an EMBL/GenBank/DDBJ whole genome shotgun (WGS) entry which is preliminary data.</text>
</comment>
<evidence type="ECO:0000313" key="2">
    <source>
        <dbReference type="Proteomes" id="UP000192596"/>
    </source>
</evidence>